<dbReference type="Pfam" id="PF10939">
    <property type="entry name" value="DUF2631"/>
    <property type="match status" value="1"/>
</dbReference>
<dbReference type="Proteomes" id="UP000186292">
    <property type="component" value="Unassembled WGS sequence"/>
</dbReference>
<dbReference type="AlphaFoldDB" id="A0A1N7J2J0"/>
<accession>A0A1N7J2J0</accession>
<dbReference type="InterPro" id="IPR024341">
    <property type="entry name" value="DUF2631"/>
</dbReference>
<dbReference type="STRING" id="1161099.SAMN05444817_103182"/>
<gene>
    <name evidence="3" type="ORF">SAMN05444817_103182</name>
</gene>
<dbReference type="RefSeq" id="WP_084560520.1">
    <property type="nucleotide sequence ID" value="NZ_CP046976.1"/>
</dbReference>
<dbReference type="OrthoDB" id="3401220at2"/>
<feature type="compositionally biased region" description="Basic and acidic residues" evidence="1">
    <location>
        <begin position="154"/>
        <end position="163"/>
    </location>
</feature>
<evidence type="ECO:0000256" key="2">
    <source>
        <dbReference type="SAM" id="Phobius"/>
    </source>
</evidence>
<dbReference type="EMBL" id="FTOF01000003">
    <property type="protein sequence ID" value="SIS43431.1"/>
    <property type="molecule type" value="Genomic_DNA"/>
</dbReference>
<feature type="region of interest" description="Disordered" evidence="1">
    <location>
        <begin position="141"/>
        <end position="171"/>
    </location>
</feature>
<name>A0A1N7J2J0_9CORY</name>
<keyword evidence="2" id="KW-0472">Membrane</keyword>
<evidence type="ECO:0000313" key="4">
    <source>
        <dbReference type="Proteomes" id="UP000186292"/>
    </source>
</evidence>
<feature type="compositionally biased region" description="Low complexity" evidence="1">
    <location>
        <begin position="143"/>
        <end position="153"/>
    </location>
</feature>
<feature type="transmembrane region" description="Helical" evidence="2">
    <location>
        <begin position="33"/>
        <end position="51"/>
    </location>
</feature>
<keyword evidence="2" id="KW-0812">Transmembrane</keyword>
<evidence type="ECO:0000313" key="3">
    <source>
        <dbReference type="EMBL" id="SIS43431.1"/>
    </source>
</evidence>
<evidence type="ECO:0000256" key="1">
    <source>
        <dbReference type="SAM" id="MobiDB-lite"/>
    </source>
</evidence>
<keyword evidence="4" id="KW-1185">Reference proteome</keyword>
<keyword evidence="2" id="KW-1133">Transmembrane helix</keyword>
<organism evidence="3 4">
    <name type="scientific">Corynebacterium appendicis CIP 107643</name>
    <dbReference type="NCBI Taxonomy" id="1161099"/>
    <lineage>
        <taxon>Bacteria</taxon>
        <taxon>Bacillati</taxon>
        <taxon>Actinomycetota</taxon>
        <taxon>Actinomycetes</taxon>
        <taxon>Mycobacteriales</taxon>
        <taxon>Corynebacteriaceae</taxon>
        <taxon>Corynebacterium</taxon>
    </lineage>
</organism>
<feature type="transmembrane region" description="Helical" evidence="2">
    <location>
        <begin position="60"/>
        <end position="78"/>
    </location>
</feature>
<sequence>MSAKDDAPQVYNGVSEADVPSAKLGWSELTPKTIQIAGWISVLFLLGYNFGNHRGHVETIWLLSIAALIAIGLILFALRPELSQVRTLTAHNKPEGHVEPNWTYEQHTLTGRYAELSDSQLRALNIDPATVHTARGAHELQGAHAAPAHAAQTHADHLSHGEDIAAPEIPNVRETLRVEEDRR</sequence>
<reference evidence="4" key="1">
    <citation type="submission" date="2017-01" db="EMBL/GenBank/DDBJ databases">
        <authorList>
            <person name="Varghese N."/>
            <person name="Submissions S."/>
        </authorList>
    </citation>
    <scope>NUCLEOTIDE SEQUENCE [LARGE SCALE GENOMIC DNA]</scope>
    <source>
        <strain evidence="4">DSM 44531</strain>
    </source>
</reference>
<evidence type="ECO:0008006" key="5">
    <source>
        <dbReference type="Google" id="ProtNLM"/>
    </source>
</evidence>
<protein>
    <recommendedName>
        <fullName evidence="5">DUF2631 domain-containing protein</fullName>
    </recommendedName>
</protein>
<proteinExistence type="predicted"/>